<dbReference type="InterPro" id="IPR036396">
    <property type="entry name" value="Cyt_P450_sf"/>
</dbReference>
<keyword evidence="16" id="KW-1133">Transmembrane helix</keyword>
<organism evidence="17">
    <name type="scientific">Musca domestica</name>
    <name type="common">House fly</name>
    <dbReference type="NCBI Taxonomy" id="7370"/>
    <lineage>
        <taxon>Eukaryota</taxon>
        <taxon>Metazoa</taxon>
        <taxon>Ecdysozoa</taxon>
        <taxon>Arthropoda</taxon>
        <taxon>Hexapoda</taxon>
        <taxon>Insecta</taxon>
        <taxon>Pterygota</taxon>
        <taxon>Neoptera</taxon>
        <taxon>Endopterygota</taxon>
        <taxon>Diptera</taxon>
        <taxon>Brachycera</taxon>
        <taxon>Muscomorpha</taxon>
        <taxon>Muscoidea</taxon>
        <taxon>Muscidae</taxon>
        <taxon>Musca</taxon>
    </lineage>
</organism>
<dbReference type="GO" id="GO:0016705">
    <property type="term" value="F:oxidoreductase activity, acting on paired donors, with incorporation or reduction of molecular oxygen"/>
    <property type="evidence" value="ECO:0007669"/>
    <property type="project" value="InterPro"/>
</dbReference>
<evidence type="ECO:0000256" key="7">
    <source>
        <dbReference type="ARBA" id="ARBA00022723"/>
    </source>
</evidence>
<evidence type="ECO:0000256" key="2">
    <source>
        <dbReference type="ARBA" id="ARBA00003690"/>
    </source>
</evidence>
<dbReference type="PANTHER" id="PTHR24292">
    <property type="entry name" value="CYTOCHROME P450"/>
    <property type="match status" value="1"/>
</dbReference>
<dbReference type="PROSITE" id="PS00086">
    <property type="entry name" value="CYTOCHROME_P450"/>
    <property type="match status" value="1"/>
</dbReference>
<dbReference type="STRING" id="7370.A0A1I8MZ72"/>
<feature type="transmembrane region" description="Helical" evidence="16">
    <location>
        <begin position="227"/>
        <end position="248"/>
    </location>
</feature>
<dbReference type="GO" id="GO:0005789">
    <property type="term" value="C:endoplasmic reticulum membrane"/>
    <property type="evidence" value="ECO:0007669"/>
    <property type="project" value="UniProtKB-SubCell"/>
</dbReference>
<accession>A0A1I8MZ72</accession>
<feature type="binding site" description="axial binding residue" evidence="14">
    <location>
        <position position="451"/>
    </location>
    <ligand>
        <name>heme</name>
        <dbReference type="ChEBI" id="CHEBI:30413"/>
    </ligand>
    <ligandPart>
        <name>Fe</name>
        <dbReference type="ChEBI" id="CHEBI:18248"/>
    </ligandPart>
</feature>
<dbReference type="InterPro" id="IPR002403">
    <property type="entry name" value="Cyt_P450_E_grp-IV"/>
</dbReference>
<evidence type="ECO:0000256" key="15">
    <source>
        <dbReference type="RuleBase" id="RU000461"/>
    </source>
</evidence>
<dbReference type="GO" id="GO:0004497">
    <property type="term" value="F:monooxygenase activity"/>
    <property type="evidence" value="ECO:0007669"/>
    <property type="project" value="UniProtKB-KW"/>
</dbReference>
<proteinExistence type="inferred from homology"/>
<dbReference type="Gene3D" id="1.10.630.10">
    <property type="entry name" value="Cytochrome P450"/>
    <property type="match status" value="1"/>
</dbReference>
<keyword evidence="16" id="KW-0812">Transmembrane</keyword>
<dbReference type="SUPFAM" id="SSF48264">
    <property type="entry name" value="Cytochrome P450"/>
    <property type="match status" value="1"/>
</dbReference>
<comment type="cofactor">
    <cofactor evidence="1 14">
        <name>heme</name>
        <dbReference type="ChEBI" id="CHEBI:30413"/>
    </cofactor>
</comment>
<evidence type="ECO:0000256" key="9">
    <source>
        <dbReference type="ARBA" id="ARBA00022848"/>
    </source>
</evidence>
<dbReference type="PRINTS" id="PR00465">
    <property type="entry name" value="EP450IV"/>
</dbReference>
<evidence type="ECO:0000256" key="6">
    <source>
        <dbReference type="ARBA" id="ARBA00022617"/>
    </source>
</evidence>
<dbReference type="InterPro" id="IPR001128">
    <property type="entry name" value="Cyt_P450"/>
</dbReference>
<dbReference type="GO" id="GO:0020037">
    <property type="term" value="F:heme binding"/>
    <property type="evidence" value="ECO:0007669"/>
    <property type="project" value="InterPro"/>
</dbReference>
<dbReference type="RefSeq" id="XP_011296124.1">
    <property type="nucleotide sequence ID" value="XM_011297822.2"/>
</dbReference>
<keyword evidence="9" id="KW-0492">Microsome</keyword>
<dbReference type="AlphaFoldDB" id="A0A1I8MZ72"/>
<dbReference type="GeneID" id="101900413"/>
<keyword evidence="12 15" id="KW-0503">Monooxygenase</keyword>
<evidence type="ECO:0000313" key="18">
    <source>
        <dbReference type="Proteomes" id="UP001652621"/>
    </source>
</evidence>
<evidence type="ECO:0000256" key="3">
    <source>
        <dbReference type="ARBA" id="ARBA00004174"/>
    </source>
</evidence>
<dbReference type="KEGG" id="mde:101900413"/>
<evidence type="ECO:0000256" key="4">
    <source>
        <dbReference type="ARBA" id="ARBA00004406"/>
    </source>
</evidence>
<feature type="transmembrane region" description="Helical" evidence="16">
    <location>
        <begin position="6"/>
        <end position="23"/>
    </location>
</feature>
<dbReference type="GO" id="GO:0005506">
    <property type="term" value="F:iron ion binding"/>
    <property type="evidence" value="ECO:0007669"/>
    <property type="project" value="InterPro"/>
</dbReference>
<evidence type="ECO:0000256" key="14">
    <source>
        <dbReference type="PIRSR" id="PIRSR602403-1"/>
    </source>
</evidence>
<keyword evidence="6 14" id="KW-0349">Heme</keyword>
<keyword evidence="13 16" id="KW-0472">Membrane</keyword>
<gene>
    <name evidence="17" type="primary">101900413</name>
    <name evidence="19" type="synonym">LOC101900413</name>
</gene>
<evidence type="ECO:0000256" key="16">
    <source>
        <dbReference type="SAM" id="Phobius"/>
    </source>
</evidence>
<dbReference type="OrthoDB" id="2789670at2759"/>
<sequence>MWFISAFFASALFLVGLYVYLTWHFDHWRKRGIPGPSPQVLVGTFPGTVLGNRSLIYDLDDIYKKFKGLARFVGVFMTRKPQLLVLDPQLCKDILVGKFQCFQDNESSKWMDRQREPISGSNPFVLPSSEWRTQRAEIVSGLTNIKIRNMYPIIDSIGTKLVQYLRNMATSGEFDINAKEVSLRYTAEVVADVVWGIETDNFKATSREHDSTFFDMSKRMIAQTFRAFKYFFVAGIFPAIRSILYVRFFPEETDSFFLKLTHFALQSRHQSPIRNDFLQHMLELQRTRGLSDTEILAHQLTFHFDGFETSATLISHCLLLLARNTDKQEQLRAEIRDHMIANSNVLDFPNLMKLPYLEQCVAETLRIFTPLPFMTKLCTKTCSFENTDGVNLTVQPGDVCMISLHSIHHDAEYYPQPEDFLPERFSQANGGTKKFKDMGIYMPFGDGPRICLGMTFGLAQTKAAIANIIMNFELTVNERTRKDNYQSAHGFITGLDGGIFLTLKGL</sequence>
<keyword evidence="11 14" id="KW-0408">Iron</keyword>
<dbReference type="eggNOG" id="KOG0158">
    <property type="taxonomic scope" value="Eukaryota"/>
</dbReference>
<evidence type="ECO:0000256" key="11">
    <source>
        <dbReference type="ARBA" id="ARBA00023004"/>
    </source>
</evidence>
<comment type="function">
    <text evidence="2">May be involved in the metabolism of insect hormones and in the breakdown of synthetic insecticides.</text>
</comment>
<evidence type="ECO:0000313" key="19">
    <source>
        <dbReference type="RefSeq" id="XP_011296124.1"/>
    </source>
</evidence>
<dbReference type="CDD" id="cd11056">
    <property type="entry name" value="CYP6-like"/>
    <property type="match status" value="1"/>
</dbReference>
<dbReference type="InterPro" id="IPR050476">
    <property type="entry name" value="Insect_CytP450_Detox"/>
</dbReference>
<dbReference type="VEuPathDB" id="VectorBase:MDOA009908"/>
<dbReference type="PRINTS" id="PR00385">
    <property type="entry name" value="P450"/>
</dbReference>
<keyword evidence="7 14" id="KW-0479">Metal-binding</keyword>
<reference evidence="17" key="1">
    <citation type="submission" date="2020-05" db="UniProtKB">
        <authorList>
            <consortium name="EnsemblMetazoa"/>
        </authorList>
    </citation>
    <scope>IDENTIFICATION</scope>
    <source>
        <strain evidence="17">Aabys</strain>
    </source>
</reference>
<evidence type="ECO:0000256" key="12">
    <source>
        <dbReference type="ARBA" id="ARBA00023033"/>
    </source>
</evidence>
<keyword evidence="18" id="KW-1185">Reference proteome</keyword>
<name>A0A1I8MZ72_MUSDO</name>
<comment type="subcellular location">
    <subcellularLocation>
        <location evidence="4">Endoplasmic reticulum membrane</location>
        <topology evidence="4">Peripheral membrane protein</topology>
    </subcellularLocation>
    <subcellularLocation>
        <location evidence="3">Microsome membrane</location>
        <topology evidence="3">Peripheral membrane protein</topology>
    </subcellularLocation>
</comment>
<keyword evidence="10 15" id="KW-0560">Oxidoreductase</keyword>
<dbReference type="PANTHER" id="PTHR24292:SF84">
    <property type="entry name" value="CYTOCHROME P450 28A5-RELATED"/>
    <property type="match status" value="1"/>
</dbReference>
<dbReference type="EnsemblMetazoa" id="MDOA009908-RB">
    <property type="protein sequence ID" value="MDOA009908-PB"/>
    <property type="gene ID" value="MDOA009908"/>
</dbReference>
<reference evidence="19" key="2">
    <citation type="submission" date="2025-04" db="UniProtKB">
        <authorList>
            <consortium name="RefSeq"/>
        </authorList>
    </citation>
    <scope>IDENTIFICATION</scope>
    <source>
        <strain evidence="19">Aabys</strain>
    </source>
</reference>
<evidence type="ECO:0000256" key="10">
    <source>
        <dbReference type="ARBA" id="ARBA00023002"/>
    </source>
</evidence>
<dbReference type="Proteomes" id="UP001652621">
    <property type="component" value="Unplaced"/>
</dbReference>
<evidence type="ECO:0000256" key="1">
    <source>
        <dbReference type="ARBA" id="ARBA00001971"/>
    </source>
</evidence>
<dbReference type="FunFam" id="1.10.630.10:FF:000182">
    <property type="entry name" value="Cytochrome P450 3A4"/>
    <property type="match status" value="1"/>
</dbReference>
<dbReference type="Pfam" id="PF00067">
    <property type="entry name" value="p450"/>
    <property type="match status" value="1"/>
</dbReference>
<dbReference type="InterPro" id="IPR017972">
    <property type="entry name" value="Cyt_P450_CS"/>
</dbReference>
<evidence type="ECO:0000256" key="13">
    <source>
        <dbReference type="ARBA" id="ARBA00023136"/>
    </source>
</evidence>
<protein>
    <submittedName>
        <fullName evidence="19">Probable cytochrome P450 28d1</fullName>
    </submittedName>
</protein>
<keyword evidence="8" id="KW-0256">Endoplasmic reticulum</keyword>
<evidence type="ECO:0000313" key="17">
    <source>
        <dbReference type="EnsemblMetazoa" id="MDOA009908-PB"/>
    </source>
</evidence>
<evidence type="ECO:0000256" key="5">
    <source>
        <dbReference type="ARBA" id="ARBA00010617"/>
    </source>
</evidence>
<comment type="similarity">
    <text evidence="5 15">Belongs to the cytochrome P450 family.</text>
</comment>
<evidence type="ECO:0000256" key="8">
    <source>
        <dbReference type="ARBA" id="ARBA00022824"/>
    </source>
</evidence>
<dbReference type="VEuPathDB" id="VectorBase:MDOMA2_014082"/>